<protein>
    <submittedName>
        <fullName evidence="1">5852_t:CDS:1</fullName>
    </submittedName>
</protein>
<organism evidence="1 2">
    <name type="scientific">Acaulospora colombiana</name>
    <dbReference type="NCBI Taxonomy" id="27376"/>
    <lineage>
        <taxon>Eukaryota</taxon>
        <taxon>Fungi</taxon>
        <taxon>Fungi incertae sedis</taxon>
        <taxon>Mucoromycota</taxon>
        <taxon>Glomeromycotina</taxon>
        <taxon>Glomeromycetes</taxon>
        <taxon>Diversisporales</taxon>
        <taxon>Acaulosporaceae</taxon>
        <taxon>Acaulospora</taxon>
    </lineage>
</organism>
<keyword evidence="2" id="KW-1185">Reference proteome</keyword>
<sequence>MDGEQHKKKTFHLSSFSLLTWIKLLFHLLTNLFRCLIVLLQVLPPPSAIHSNGKSTSSLAHHRTVEDDLFPTNPSYADANSQPEYKRTPSSSAMGRLRAAEERKWRYVGDVLAHLAYYYVSRSYKWRDLARRSNKPAQNENQVWETLCCEWLAVVEAHGYWAG</sequence>
<comment type="caution">
    <text evidence="1">The sequence shown here is derived from an EMBL/GenBank/DDBJ whole genome shotgun (WGS) entry which is preliminary data.</text>
</comment>
<evidence type="ECO:0000313" key="1">
    <source>
        <dbReference type="EMBL" id="CAG8698700.1"/>
    </source>
</evidence>
<proteinExistence type="predicted"/>
<gene>
    <name evidence="1" type="ORF">ACOLOM_LOCUS10142</name>
</gene>
<accession>A0ACA9P9G2</accession>
<evidence type="ECO:0000313" key="2">
    <source>
        <dbReference type="Proteomes" id="UP000789525"/>
    </source>
</evidence>
<dbReference type="EMBL" id="CAJVPT010031662">
    <property type="protein sequence ID" value="CAG8698700.1"/>
    <property type="molecule type" value="Genomic_DNA"/>
</dbReference>
<name>A0ACA9P9G2_9GLOM</name>
<reference evidence="1" key="1">
    <citation type="submission" date="2021-06" db="EMBL/GenBank/DDBJ databases">
        <authorList>
            <person name="Kallberg Y."/>
            <person name="Tangrot J."/>
            <person name="Rosling A."/>
        </authorList>
    </citation>
    <scope>NUCLEOTIDE SEQUENCE</scope>
    <source>
        <strain evidence="1">CL356</strain>
    </source>
</reference>
<dbReference type="Proteomes" id="UP000789525">
    <property type="component" value="Unassembled WGS sequence"/>
</dbReference>